<protein>
    <submittedName>
        <fullName evidence="1">Uncharacterized protein</fullName>
    </submittedName>
</protein>
<reference evidence="1 2" key="1">
    <citation type="submission" date="2016-09" db="EMBL/GenBank/DDBJ databases">
        <authorList>
            <person name="Capua I."/>
            <person name="De Benedictis P."/>
            <person name="Joannis T."/>
            <person name="Lombin L.H."/>
            <person name="Cattoli G."/>
        </authorList>
    </citation>
    <scope>NUCLEOTIDE SEQUENCE [LARGE SCALE GENOMIC DNA]</scope>
    <source>
        <strain evidence="1 2">IMI 309357</strain>
    </source>
</reference>
<organism evidence="1 2">
    <name type="scientific">Colletotrichum orchidophilum</name>
    <dbReference type="NCBI Taxonomy" id="1209926"/>
    <lineage>
        <taxon>Eukaryota</taxon>
        <taxon>Fungi</taxon>
        <taxon>Dikarya</taxon>
        <taxon>Ascomycota</taxon>
        <taxon>Pezizomycotina</taxon>
        <taxon>Sordariomycetes</taxon>
        <taxon>Hypocreomycetidae</taxon>
        <taxon>Glomerellales</taxon>
        <taxon>Glomerellaceae</taxon>
        <taxon>Colletotrichum</taxon>
    </lineage>
</organism>
<accession>A0A1G4B595</accession>
<name>A0A1G4B595_9PEZI</name>
<gene>
    <name evidence="1" type="ORF">CORC01_08172</name>
</gene>
<proteinExistence type="predicted"/>
<comment type="caution">
    <text evidence="1">The sequence shown here is derived from an EMBL/GenBank/DDBJ whole genome shotgun (WGS) entry which is preliminary data.</text>
</comment>
<sequence>MKEAALHSTTWTRTDAAAISVWPARGRSCPAHFREGSGRCSRPRPWAILPFSVVGVVSLRSKNLQCRMRQ</sequence>
<dbReference type="EMBL" id="MJBS01000068">
    <property type="protein sequence ID" value="OHE96574.1"/>
    <property type="molecule type" value="Genomic_DNA"/>
</dbReference>
<evidence type="ECO:0000313" key="1">
    <source>
        <dbReference type="EMBL" id="OHE96574.1"/>
    </source>
</evidence>
<evidence type="ECO:0000313" key="2">
    <source>
        <dbReference type="Proteomes" id="UP000176998"/>
    </source>
</evidence>
<dbReference type="RefSeq" id="XP_022473730.1">
    <property type="nucleotide sequence ID" value="XM_022619806.1"/>
</dbReference>
<dbReference type="GeneID" id="34561316"/>
<dbReference type="Proteomes" id="UP000176998">
    <property type="component" value="Unassembled WGS sequence"/>
</dbReference>
<dbReference type="AlphaFoldDB" id="A0A1G4B595"/>
<keyword evidence="2" id="KW-1185">Reference proteome</keyword>